<feature type="coiled-coil region" evidence="1">
    <location>
        <begin position="182"/>
        <end position="209"/>
    </location>
</feature>
<feature type="region of interest" description="Disordered" evidence="2">
    <location>
        <begin position="78"/>
        <end position="154"/>
    </location>
</feature>
<dbReference type="AlphaFoldDB" id="A0A843XKB2"/>
<sequence length="372" mass="41305">MWARLRALSVFRLLYARCVTVYPFLLCYLGVGATPSRRLACGCPPLVSQDAECDSVLCVLLVVVLSRSPWIPFSTARVKRRGKTGRGPDARESVCSVHTTMAPRRRPREGVAEQVTRQKAGDAPPPQQTQPLPQDAHSGIAPPPPPPQSPRTFTSYPSELVSWVSRSEFGLLVMRILGRYIDDRLTCALRRAEEAEAALEERVAELRTSTGQVSHWREQADTVVVSVSQWHLHVETSAAEAARLPTQMEAAVSRVGELSMELATLRTQGLQTDQEELTRWRTETTTQQIRIEELWGFMAMMSQAWSRSKSGVSGASRASVRQFQEGSSSRRRNEEEERCRVGETSTQSVRGGGEMPPPFERHEGYGESGGGQ</sequence>
<keyword evidence="1" id="KW-0175">Coiled coil</keyword>
<keyword evidence="3" id="KW-0472">Membrane</keyword>
<proteinExistence type="predicted"/>
<evidence type="ECO:0000256" key="1">
    <source>
        <dbReference type="SAM" id="Coils"/>
    </source>
</evidence>
<accession>A0A843XKB2</accession>
<keyword evidence="3" id="KW-0812">Transmembrane</keyword>
<gene>
    <name evidence="4" type="ORF">Taro_052628</name>
</gene>
<reference evidence="4" key="1">
    <citation type="submission" date="2017-07" db="EMBL/GenBank/DDBJ databases">
        <title>Taro Niue Genome Assembly and Annotation.</title>
        <authorList>
            <person name="Atibalentja N."/>
            <person name="Keating K."/>
            <person name="Fields C.J."/>
        </authorList>
    </citation>
    <scope>NUCLEOTIDE SEQUENCE</scope>
    <source>
        <strain evidence="4">Niue_2</strain>
        <tissue evidence="4">Leaf</tissue>
    </source>
</reference>
<evidence type="ECO:0000256" key="3">
    <source>
        <dbReference type="SAM" id="Phobius"/>
    </source>
</evidence>
<evidence type="ECO:0000313" key="4">
    <source>
        <dbReference type="EMBL" id="MQM19621.1"/>
    </source>
</evidence>
<dbReference type="Proteomes" id="UP000652761">
    <property type="component" value="Unassembled WGS sequence"/>
</dbReference>
<dbReference type="EMBL" id="NMUH01009060">
    <property type="protein sequence ID" value="MQM19621.1"/>
    <property type="molecule type" value="Genomic_DNA"/>
</dbReference>
<feature type="compositionally biased region" description="Basic and acidic residues" evidence="2">
    <location>
        <begin position="331"/>
        <end position="341"/>
    </location>
</feature>
<evidence type="ECO:0000313" key="5">
    <source>
        <dbReference type="Proteomes" id="UP000652761"/>
    </source>
</evidence>
<keyword evidence="3" id="KW-1133">Transmembrane helix</keyword>
<feature type="region of interest" description="Disordered" evidence="2">
    <location>
        <begin position="310"/>
        <end position="372"/>
    </location>
</feature>
<feature type="transmembrane region" description="Helical" evidence="3">
    <location>
        <begin position="12"/>
        <end position="31"/>
    </location>
</feature>
<name>A0A843XKB2_COLES</name>
<evidence type="ECO:0000256" key="2">
    <source>
        <dbReference type="SAM" id="MobiDB-lite"/>
    </source>
</evidence>
<comment type="caution">
    <text evidence="4">The sequence shown here is derived from an EMBL/GenBank/DDBJ whole genome shotgun (WGS) entry which is preliminary data.</text>
</comment>
<organism evidence="4 5">
    <name type="scientific">Colocasia esculenta</name>
    <name type="common">Wild taro</name>
    <name type="synonym">Arum esculentum</name>
    <dbReference type="NCBI Taxonomy" id="4460"/>
    <lineage>
        <taxon>Eukaryota</taxon>
        <taxon>Viridiplantae</taxon>
        <taxon>Streptophyta</taxon>
        <taxon>Embryophyta</taxon>
        <taxon>Tracheophyta</taxon>
        <taxon>Spermatophyta</taxon>
        <taxon>Magnoliopsida</taxon>
        <taxon>Liliopsida</taxon>
        <taxon>Araceae</taxon>
        <taxon>Aroideae</taxon>
        <taxon>Colocasieae</taxon>
        <taxon>Colocasia</taxon>
    </lineage>
</organism>
<protein>
    <submittedName>
        <fullName evidence="4">Uncharacterized protein</fullName>
    </submittedName>
</protein>
<keyword evidence="5" id="KW-1185">Reference proteome</keyword>